<evidence type="ECO:0000256" key="1">
    <source>
        <dbReference type="SAM" id="SignalP"/>
    </source>
</evidence>
<feature type="signal peptide" evidence="1">
    <location>
        <begin position="1"/>
        <end position="18"/>
    </location>
</feature>
<reference evidence="2 3" key="1">
    <citation type="submission" date="2018-10" db="EMBL/GenBank/DDBJ databases">
        <title>Genome assembly for a Yunnan-Guizhou Plateau 3E fish, Anabarilius grahami (Regan), and its evolutionary and genetic applications.</title>
        <authorList>
            <person name="Jiang W."/>
        </authorList>
    </citation>
    <scope>NUCLEOTIDE SEQUENCE [LARGE SCALE GENOMIC DNA]</scope>
    <source>
        <strain evidence="2">AG-KIZ</strain>
        <tissue evidence="2">Muscle</tissue>
    </source>
</reference>
<dbReference type="OrthoDB" id="7735366at2759"/>
<dbReference type="Proteomes" id="UP000281406">
    <property type="component" value="Unassembled WGS sequence"/>
</dbReference>
<proteinExistence type="predicted"/>
<keyword evidence="1" id="KW-0732">Signal</keyword>
<feature type="chain" id="PRO_5018024212" evidence="1">
    <location>
        <begin position="19"/>
        <end position="163"/>
    </location>
</feature>
<protein>
    <submittedName>
        <fullName evidence="2">Angiopoietin-2</fullName>
    </submittedName>
</protein>
<dbReference type="EMBL" id="RJVU01049603">
    <property type="protein sequence ID" value="ROL42476.1"/>
    <property type="molecule type" value="Genomic_DNA"/>
</dbReference>
<sequence length="163" mass="18444">MLNTGILFLIYCLSAGEAFTTNSDATGKKQYQIQNGPCTYTFLLPEPQNCEDPSSTYTNQVQRDDLVDYDSSVQRLEQLETIMENNTQWLQKLENYIQENLKQDMAHIQNDMVQNHTMTMIKIGTSLLSQTAEQTQKITTVETQIVAELSFRGLCIGVAPQHG</sequence>
<organism evidence="2 3">
    <name type="scientific">Anabarilius grahami</name>
    <name type="common">Kanglang fish</name>
    <name type="synonym">Barilius grahami</name>
    <dbReference type="NCBI Taxonomy" id="495550"/>
    <lineage>
        <taxon>Eukaryota</taxon>
        <taxon>Metazoa</taxon>
        <taxon>Chordata</taxon>
        <taxon>Craniata</taxon>
        <taxon>Vertebrata</taxon>
        <taxon>Euteleostomi</taxon>
        <taxon>Actinopterygii</taxon>
        <taxon>Neopterygii</taxon>
        <taxon>Teleostei</taxon>
        <taxon>Ostariophysi</taxon>
        <taxon>Cypriniformes</taxon>
        <taxon>Xenocyprididae</taxon>
        <taxon>Xenocypridinae</taxon>
        <taxon>Xenocypridinae incertae sedis</taxon>
        <taxon>Anabarilius</taxon>
    </lineage>
</organism>
<name>A0A3N0Y8C1_ANAGA</name>
<gene>
    <name evidence="2" type="ORF">DPX16_9599</name>
</gene>
<comment type="caution">
    <text evidence="2">The sequence shown here is derived from an EMBL/GenBank/DDBJ whole genome shotgun (WGS) entry which is preliminary data.</text>
</comment>
<keyword evidence="3" id="KW-1185">Reference proteome</keyword>
<dbReference type="AlphaFoldDB" id="A0A3N0Y8C1"/>
<evidence type="ECO:0000313" key="2">
    <source>
        <dbReference type="EMBL" id="ROL42476.1"/>
    </source>
</evidence>
<evidence type="ECO:0000313" key="3">
    <source>
        <dbReference type="Proteomes" id="UP000281406"/>
    </source>
</evidence>
<accession>A0A3N0Y8C1</accession>